<dbReference type="Proteomes" id="UP001589628">
    <property type="component" value="Unassembled WGS sequence"/>
</dbReference>
<evidence type="ECO:0000313" key="9">
    <source>
        <dbReference type="Proteomes" id="UP001589628"/>
    </source>
</evidence>
<reference evidence="8 9" key="1">
    <citation type="submission" date="2024-09" db="EMBL/GenBank/DDBJ databases">
        <authorList>
            <person name="Sun Q."/>
            <person name="Mori K."/>
        </authorList>
    </citation>
    <scope>NUCLEOTIDE SEQUENCE [LARGE SCALE GENOMIC DNA]</scope>
    <source>
        <strain evidence="8 9">ATCC 51285</strain>
    </source>
</reference>
<dbReference type="PANTHER" id="PTHR42844:SF1">
    <property type="entry name" value="DIHYDRONEOPTERIN ALDOLASE 1-RELATED"/>
    <property type="match status" value="1"/>
</dbReference>
<comment type="pathway">
    <text evidence="2 6">Cofactor biosynthesis; tetrahydrofolate biosynthesis; 2-amino-4-hydroxy-6-hydroxymethyl-7,8-dihydropteridine diphosphate from 7,8-dihydroneopterin triphosphate: step 3/4.</text>
</comment>
<evidence type="ECO:0000256" key="2">
    <source>
        <dbReference type="ARBA" id="ARBA00005013"/>
    </source>
</evidence>
<dbReference type="InterPro" id="IPR006157">
    <property type="entry name" value="FolB_dom"/>
</dbReference>
<feature type="domain" description="Dihydroneopterin aldolase/epimerase" evidence="7">
    <location>
        <begin position="4"/>
        <end position="114"/>
    </location>
</feature>
<dbReference type="GO" id="GO:0004150">
    <property type="term" value="F:dihydroneopterin aldolase activity"/>
    <property type="evidence" value="ECO:0007669"/>
    <property type="project" value="UniProtKB-EC"/>
</dbReference>
<comment type="similarity">
    <text evidence="3 6">Belongs to the DHNA family.</text>
</comment>
<dbReference type="SUPFAM" id="SSF55620">
    <property type="entry name" value="Tetrahydrobiopterin biosynthesis enzymes-like"/>
    <property type="match status" value="1"/>
</dbReference>
<dbReference type="CDD" id="cd00534">
    <property type="entry name" value="DHNA_DHNTPE"/>
    <property type="match status" value="1"/>
</dbReference>
<sequence>MDKVFIKGLAIETLIGIYDWERQIRQRLLLDLELAVDIRQAAAGDDIEHTLSYKTVADRLQQFVGESEFLLVETLAEEVARLLQQEFQVPWLRLRVAKPGAVVAAETVGVEIERGEWR</sequence>
<gene>
    <name evidence="8" type="primary">folB</name>
    <name evidence="8" type="ORF">ACFFLH_12460</name>
</gene>
<proteinExistence type="inferred from homology"/>
<accession>A0ABV5ZFC4</accession>
<evidence type="ECO:0000256" key="4">
    <source>
        <dbReference type="ARBA" id="ARBA00022909"/>
    </source>
</evidence>
<dbReference type="InterPro" id="IPR043133">
    <property type="entry name" value="GTP-CH-I_C/QueF"/>
</dbReference>
<dbReference type="PANTHER" id="PTHR42844">
    <property type="entry name" value="DIHYDRONEOPTERIN ALDOLASE 1-RELATED"/>
    <property type="match status" value="1"/>
</dbReference>
<dbReference type="EMBL" id="JBHLZN010000004">
    <property type="protein sequence ID" value="MFB9887224.1"/>
    <property type="molecule type" value="Genomic_DNA"/>
</dbReference>
<evidence type="ECO:0000313" key="8">
    <source>
        <dbReference type="EMBL" id="MFB9887224.1"/>
    </source>
</evidence>
<dbReference type="EC" id="4.1.2.25" evidence="6"/>
<dbReference type="NCBIfam" id="TIGR00526">
    <property type="entry name" value="folB_dom"/>
    <property type="match status" value="1"/>
</dbReference>
<dbReference type="SMART" id="SM00905">
    <property type="entry name" value="FolB"/>
    <property type="match status" value="1"/>
</dbReference>
<evidence type="ECO:0000256" key="5">
    <source>
        <dbReference type="ARBA" id="ARBA00023239"/>
    </source>
</evidence>
<dbReference type="InterPro" id="IPR006156">
    <property type="entry name" value="Dihydroneopterin_aldolase"/>
</dbReference>
<dbReference type="Gene3D" id="3.30.1130.10">
    <property type="match status" value="1"/>
</dbReference>
<keyword evidence="4 6" id="KW-0289">Folate biosynthesis</keyword>
<protein>
    <recommendedName>
        <fullName evidence="6">7,8-dihydroneopterin aldolase</fullName>
        <ecNumber evidence="6">4.1.2.25</ecNumber>
    </recommendedName>
</protein>
<dbReference type="RefSeq" id="WP_027314184.1">
    <property type="nucleotide sequence ID" value="NZ_JAUESS010000004.1"/>
</dbReference>
<evidence type="ECO:0000256" key="3">
    <source>
        <dbReference type="ARBA" id="ARBA00005708"/>
    </source>
</evidence>
<dbReference type="NCBIfam" id="TIGR00525">
    <property type="entry name" value="folB"/>
    <property type="match status" value="1"/>
</dbReference>
<organism evidence="8 9">
    <name type="scientific">Balneatrix alpica</name>
    <dbReference type="NCBI Taxonomy" id="75684"/>
    <lineage>
        <taxon>Bacteria</taxon>
        <taxon>Pseudomonadati</taxon>
        <taxon>Pseudomonadota</taxon>
        <taxon>Gammaproteobacteria</taxon>
        <taxon>Oceanospirillales</taxon>
        <taxon>Balneatrichaceae</taxon>
        <taxon>Balneatrix</taxon>
    </lineage>
</organism>
<dbReference type="Pfam" id="PF02152">
    <property type="entry name" value="FolB"/>
    <property type="match status" value="1"/>
</dbReference>
<evidence type="ECO:0000256" key="6">
    <source>
        <dbReference type="RuleBase" id="RU362079"/>
    </source>
</evidence>
<comment type="catalytic activity">
    <reaction evidence="1 6">
        <text>7,8-dihydroneopterin = 6-hydroxymethyl-7,8-dihydropterin + glycolaldehyde</text>
        <dbReference type="Rhea" id="RHEA:10540"/>
        <dbReference type="ChEBI" id="CHEBI:17001"/>
        <dbReference type="ChEBI" id="CHEBI:17071"/>
        <dbReference type="ChEBI" id="CHEBI:44841"/>
        <dbReference type="EC" id="4.1.2.25"/>
    </reaction>
</comment>
<keyword evidence="9" id="KW-1185">Reference proteome</keyword>
<name>A0ABV5ZFC4_9GAMM</name>
<evidence type="ECO:0000259" key="7">
    <source>
        <dbReference type="SMART" id="SM00905"/>
    </source>
</evidence>
<keyword evidence="5 6" id="KW-0456">Lyase</keyword>
<evidence type="ECO:0000256" key="1">
    <source>
        <dbReference type="ARBA" id="ARBA00001353"/>
    </source>
</evidence>
<comment type="function">
    <text evidence="6">Catalyzes the conversion of 7,8-dihydroneopterin to 6-hydroxymethyl-7,8-dihydropterin.</text>
</comment>
<comment type="caution">
    <text evidence="8">The sequence shown here is derived from an EMBL/GenBank/DDBJ whole genome shotgun (WGS) entry which is preliminary data.</text>
</comment>